<dbReference type="EMBL" id="CP034438">
    <property type="protein sequence ID" value="AZN29454.1"/>
    <property type="molecule type" value="Genomic_DNA"/>
</dbReference>
<gene>
    <name evidence="4" type="ORF">EJO69_03380</name>
</gene>
<evidence type="ECO:0000256" key="1">
    <source>
        <dbReference type="ARBA" id="ARBA00002286"/>
    </source>
</evidence>
<evidence type="ECO:0000256" key="2">
    <source>
        <dbReference type="SAM" id="MobiDB-lite"/>
    </source>
</evidence>
<proteinExistence type="predicted"/>
<comment type="function">
    <text evidence="1">Involved in the transposition of the insertion sequence.</text>
</comment>
<protein>
    <submittedName>
        <fullName evidence="4">IS3 family transposase</fullName>
    </submittedName>
</protein>
<dbReference type="NCBIfam" id="NF033516">
    <property type="entry name" value="transpos_IS3"/>
    <property type="match status" value="1"/>
</dbReference>
<keyword evidence="5" id="KW-1185">Reference proteome</keyword>
<dbReference type="PROSITE" id="PS50994">
    <property type="entry name" value="INTEGRASE"/>
    <property type="match status" value="1"/>
</dbReference>
<dbReference type="KEGG" id="fsl:EJO69_03380"/>
<name>A0A3S8Z7N1_9ACTO</name>
<dbReference type="GO" id="GO:0003676">
    <property type="term" value="F:nucleic acid binding"/>
    <property type="evidence" value="ECO:0007669"/>
    <property type="project" value="InterPro"/>
</dbReference>
<dbReference type="PANTHER" id="PTHR46889">
    <property type="entry name" value="TRANSPOSASE INSF FOR INSERTION SEQUENCE IS3B-RELATED"/>
    <property type="match status" value="1"/>
</dbReference>
<evidence type="ECO:0000259" key="3">
    <source>
        <dbReference type="PROSITE" id="PS50994"/>
    </source>
</evidence>
<dbReference type="AlphaFoldDB" id="A0A3S8Z7N1"/>
<dbReference type="Proteomes" id="UP000270021">
    <property type="component" value="Chromosome"/>
</dbReference>
<evidence type="ECO:0000313" key="5">
    <source>
        <dbReference type="Proteomes" id="UP000270021"/>
    </source>
</evidence>
<feature type="compositionally biased region" description="Polar residues" evidence="2">
    <location>
        <begin position="300"/>
        <end position="315"/>
    </location>
</feature>
<evidence type="ECO:0000313" key="4">
    <source>
        <dbReference type="EMBL" id="AZN29454.1"/>
    </source>
</evidence>
<accession>A0A3S8Z7N1</accession>
<dbReference type="InterPro" id="IPR050900">
    <property type="entry name" value="Transposase_IS3/IS150/IS904"/>
</dbReference>
<dbReference type="Pfam" id="PF13276">
    <property type="entry name" value="HTH_21"/>
    <property type="match status" value="1"/>
</dbReference>
<dbReference type="InterPro" id="IPR012337">
    <property type="entry name" value="RNaseH-like_sf"/>
</dbReference>
<dbReference type="InterPro" id="IPR036397">
    <property type="entry name" value="RNaseH_sf"/>
</dbReference>
<dbReference type="OrthoDB" id="4281720at2"/>
<dbReference type="InterPro" id="IPR025948">
    <property type="entry name" value="HTH-like_dom"/>
</dbReference>
<organism evidence="4 5">
    <name type="scientific">Flaviflexus salsibiostraticola</name>
    <dbReference type="NCBI Taxonomy" id="1282737"/>
    <lineage>
        <taxon>Bacteria</taxon>
        <taxon>Bacillati</taxon>
        <taxon>Actinomycetota</taxon>
        <taxon>Actinomycetes</taxon>
        <taxon>Actinomycetales</taxon>
        <taxon>Actinomycetaceae</taxon>
        <taxon>Flaviflexus</taxon>
    </lineage>
</organism>
<feature type="domain" description="Integrase catalytic" evidence="3">
    <location>
        <begin position="130"/>
        <end position="292"/>
    </location>
</feature>
<dbReference type="InterPro" id="IPR001584">
    <property type="entry name" value="Integrase_cat-core"/>
</dbReference>
<dbReference type="PANTHER" id="PTHR46889:SF4">
    <property type="entry name" value="TRANSPOSASE INSO FOR INSERTION SEQUENCE ELEMENT IS911B-RELATED"/>
    <property type="match status" value="1"/>
</dbReference>
<dbReference type="Pfam" id="PF13333">
    <property type="entry name" value="rve_2"/>
    <property type="match status" value="1"/>
</dbReference>
<dbReference type="Pfam" id="PF00665">
    <property type="entry name" value="rve"/>
    <property type="match status" value="1"/>
</dbReference>
<dbReference type="InterPro" id="IPR048020">
    <property type="entry name" value="Transpos_IS3"/>
</dbReference>
<dbReference type="SUPFAM" id="SSF53098">
    <property type="entry name" value="Ribonuclease H-like"/>
    <property type="match status" value="1"/>
</dbReference>
<dbReference type="GO" id="GO:0015074">
    <property type="term" value="P:DNA integration"/>
    <property type="evidence" value="ECO:0007669"/>
    <property type="project" value="InterPro"/>
</dbReference>
<feature type="region of interest" description="Disordered" evidence="2">
    <location>
        <begin position="300"/>
        <end position="341"/>
    </location>
</feature>
<reference evidence="4 5" key="1">
    <citation type="submission" date="2018-12" db="EMBL/GenBank/DDBJ databases">
        <title>Complete genome sequence of Flaviflexus salsibiostraticola KCTC 33148.</title>
        <authorList>
            <person name="Bae J.-W."/>
        </authorList>
    </citation>
    <scope>NUCLEOTIDE SEQUENCE [LARGE SCALE GENOMIC DNA]</scope>
    <source>
        <strain evidence="4 5">KCTC 33148</strain>
    </source>
</reference>
<dbReference type="Gene3D" id="3.30.420.10">
    <property type="entry name" value="Ribonuclease H-like superfamily/Ribonuclease H"/>
    <property type="match status" value="1"/>
</dbReference>
<sequence>MAGLEGSGAQVRTLAVATLKSDYNLAVLLEIARLPRSTFYYHLRALNRPDRHAAVKALITEIFSSRQGRYGHRRIRLELHRRGMQISQKTVWKLMRELGLKCKTRSRKRYVSYRGQVGTIADNVLNRDFTATEPNQKWVTDVTEFRIGADKLYLSPIMDLFDRSVLSYSIGPSPTVEFTLTPLKAALSALPPGATVLVHSDQGFQYQHGAWRAALANAGARQSMSRKGNCLDNAVMENFFGHVKEEMFHHDTHDDIAALESALHTYIAWYNTQRLSLTLKGMSPIEYRTHALAVQWTGSPNRSSLASTVRPTRTSFQHHRCSPTSCGTSPPATPRAPRANR</sequence>